<proteinExistence type="predicted"/>
<dbReference type="Proteomes" id="UP000053660">
    <property type="component" value="Unassembled WGS sequence"/>
</dbReference>
<keyword evidence="2" id="KW-1185">Reference proteome</keyword>
<accession>A0A0B1TK30</accession>
<dbReference type="AlphaFoldDB" id="A0A0B1TK30"/>
<sequence>MRHEAQINLGIIVYFRYRAMDYPLNWTENRIADPSSYAVDELDVCPDTDYIIQLMGEAEHKKYYSKQKFYHTAQLSSRAGALTFTKSWPLKVDFIPPAKLAVKDLKFKINVRKGNPKANATVIMNKTFPTMIDGLESGGEYIGAQCCVRSFCK</sequence>
<protein>
    <submittedName>
        <fullName evidence="1">Uncharacterized protein</fullName>
    </submittedName>
</protein>
<evidence type="ECO:0000313" key="1">
    <source>
        <dbReference type="EMBL" id="KHJ97594.1"/>
    </source>
</evidence>
<gene>
    <name evidence="1" type="ORF">OESDEN_02428</name>
</gene>
<organism evidence="1 2">
    <name type="scientific">Oesophagostomum dentatum</name>
    <name type="common">Nodular worm</name>
    <dbReference type="NCBI Taxonomy" id="61180"/>
    <lineage>
        <taxon>Eukaryota</taxon>
        <taxon>Metazoa</taxon>
        <taxon>Ecdysozoa</taxon>
        <taxon>Nematoda</taxon>
        <taxon>Chromadorea</taxon>
        <taxon>Rhabditida</taxon>
        <taxon>Rhabditina</taxon>
        <taxon>Rhabditomorpha</taxon>
        <taxon>Strongyloidea</taxon>
        <taxon>Strongylidae</taxon>
        <taxon>Oesophagostomum</taxon>
    </lineage>
</organism>
<name>A0A0B1TK30_OESDE</name>
<dbReference type="EMBL" id="KN549430">
    <property type="protein sequence ID" value="KHJ97594.1"/>
    <property type="molecule type" value="Genomic_DNA"/>
</dbReference>
<reference evidence="1 2" key="1">
    <citation type="submission" date="2014-03" db="EMBL/GenBank/DDBJ databases">
        <title>Draft genome of the hookworm Oesophagostomum dentatum.</title>
        <authorList>
            <person name="Mitreva M."/>
        </authorList>
    </citation>
    <scope>NUCLEOTIDE SEQUENCE [LARGE SCALE GENOMIC DNA]</scope>
    <source>
        <strain evidence="1 2">OD-Hann</strain>
    </source>
</reference>
<evidence type="ECO:0000313" key="2">
    <source>
        <dbReference type="Proteomes" id="UP000053660"/>
    </source>
</evidence>